<evidence type="ECO:0000313" key="1">
    <source>
        <dbReference type="EMBL" id="QKO28874.1"/>
    </source>
</evidence>
<name>A0A6N0C2D9_9ABAC</name>
<dbReference type="EMBL" id="MN481987">
    <property type="protein sequence ID" value="QKO28874.1"/>
    <property type="molecule type" value="Genomic_DNA"/>
</dbReference>
<protein>
    <submittedName>
        <fullName evidence="1">Uncharacterized protein</fullName>
    </submittedName>
</protein>
<reference evidence="1" key="1">
    <citation type="submission" date="2019-09" db="EMBL/GenBank/DDBJ databases">
        <authorList>
            <person name="Tao P."/>
            <person name="Yang T."/>
            <person name="Chen J."/>
            <person name="Lin C."/>
            <person name="Hu J."/>
            <person name="Zhu Y."/>
            <person name="Lv H."/>
            <person name="Tian M."/>
            <person name="Gao Q."/>
            <person name="Jia J."/>
        </authorList>
    </citation>
    <scope>NUCLEOTIDE SEQUENCE</scope>
    <source>
        <strain evidence="1">WV103</strain>
    </source>
</reference>
<accession>A0A6N0C2D9</accession>
<proteinExistence type="predicted"/>
<organism evidence="1">
    <name type="scientific">Spodoptera exigua multiple nucleopolyhedrovirus</name>
    <dbReference type="NCBI Taxonomy" id="10454"/>
    <lineage>
        <taxon>Viruses</taxon>
        <taxon>Viruses incertae sedis</taxon>
        <taxon>Naldaviricetes</taxon>
        <taxon>Lefavirales</taxon>
        <taxon>Baculoviridae</taxon>
        <taxon>Alphabaculovirus</taxon>
    </lineage>
</organism>
<sequence>MNMWYGDGSNNNGSSGNEVGIDLCFFCFCVRDRDCMWLSC</sequence>